<feature type="transmembrane region" description="Helical" evidence="1">
    <location>
        <begin position="327"/>
        <end position="344"/>
    </location>
</feature>
<feature type="transmembrane region" description="Helical" evidence="1">
    <location>
        <begin position="206"/>
        <end position="227"/>
    </location>
</feature>
<gene>
    <name evidence="2" type="ORF">CCMP2556_LOCUS27801</name>
</gene>
<keyword evidence="1" id="KW-1133">Transmembrane helix</keyword>
<name>A0ABP0MXR3_9DINO</name>
<feature type="transmembrane region" description="Helical" evidence="1">
    <location>
        <begin position="288"/>
        <end position="307"/>
    </location>
</feature>
<feature type="transmembrane region" description="Helical" evidence="1">
    <location>
        <begin position="377"/>
        <end position="393"/>
    </location>
</feature>
<feature type="transmembrane region" description="Helical" evidence="1">
    <location>
        <begin position="511"/>
        <end position="533"/>
    </location>
</feature>
<keyword evidence="1" id="KW-0812">Transmembrane</keyword>
<reference evidence="2 3" key="1">
    <citation type="submission" date="2024-02" db="EMBL/GenBank/DDBJ databases">
        <authorList>
            <person name="Chen Y."/>
            <person name="Shah S."/>
            <person name="Dougan E. K."/>
            <person name="Thang M."/>
            <person name="Chan C."/>
        </authorList>
    </citation>
    <scope>NUCLEOTIDE SEQUENCE [LARGE SCALE GENOMIC DNA]</scope>
</reference>
<accession>A0ABP0MXR3</accession>
<proteinExistence type="predicted"/>
<feature type="transmembrane region" description="Helical" evidence="1">
    <location>
        <begin position="173"/>
        <end position="194"/>
    </location>
</feature>
<keyword evidence="1" id="KW-0472">Membrane</keyword>
<dbReference type="Proteomes" id="UP001642484">
    <property type="component" value="Unassembled WGS sequence"/>
</dbReference>
<organism evidence="2 3">
    <name type="scientific">Durusdinium trenchii</name>
    <dbReference type="NCBI Taxonomy" id="1381693"/>
    <lineage>
        <taxon>Eukaryota</taxon>
        <taxon>Sar</taxon>
        <taxon>Alveolata</taxon>
        <taxon>Dinophyceae</taxon>
        <taxon>Suessiales</taxon>
        <taxon>Symbiodiniaceae</taxon>
        <taxon>Durusdinium</taxon>
    </lineage>
</organism>
<evidence type="ECO:0000313" key="2">
    <source>
        <dbReference type="EMBL" id="CAK9056003.1"/>
    </source>
</evidence>
<evidence type="ECO:0000313" key="3">
    <source>
        <dbReference type="Proteomes" id="UP001642484"/>
    </source>
</evidence>
<dbReference type="EMBL" id="CAXAMN010020335">
    <property type="protein sequence ID" value="CAK9056003.1"/>
    <property type="molecule type" value="Genomic_DNA"/>
</dbReference>
<feature type="transmembrane region" description="Helical" evidence="1">
    <location>
        <begin position="239"/>
        <end position="258"/>
    </location>
</feature>
<feature type="transmembrane region" description="Helical" evidence="1">
    <location>
        <begin position="351"/>
        <end position="371"/>
    </location>
</feature>
<sequence length="551" mass="60476">MVSAAMKDASQVSPLGLFNVWCDSTACGCAASPPVPAETISAPETISVPETAEGHKALGEALGGVSEGDSAVFSSSPANEDRTPVAVFSLKYGDHLPEARRESLSSSMTATDSIQLVLSLVGKETVRLQPLILVILSGLASALIAGLFSALSLAISGIWAVPGHSQANSLDGFLNRLGWSLSPFFLGSYFPCLFVPEMMTDWRMHIFFLAVSLTPFVIADVAFPYVVGTDTDFKIWFSTSFWPTTTCVFFLPCMIAGIRHNKGDPFWYDLRSHVKYIRTQGKGFWADLLRLNACFWATVVPVNYLALDFAMVLPHLDQRTAALVRPLISLVIKVGCFEIFKVAAKGLGDAMQLFGFFPLALNIGLHTAMSAVLCKDWLSVLVWILCDFATCIWRTQRVRVRQVECLLPIFPCLNESDEKIRRRGLESIILGWGLTAALSSILVVYPFTFLLPDMLQGLMFPKGTTSLIYLAVVSACDILFDIGAIVLLTHSCRYDFGRVLGYQPFSKTLRYAYLSVLTVVWAPFAVGMFGWVFHHMCVAAFDFEAAHCLVA</sequence>
<keyword evidence="3" id="KW-1185">Reference proteome</keyword>
<evidence type="ECO:0000256" key="1">
    <source>
        <dbReference type="SAM" id="Phobius"/>
    </source>
</evidence>
<feature type="transmembrane region" description="Helical" evidence="1">
    <location>
        <begin position="131"/>
        <end position="161"/>
    </location>
</feature>
<feature type="transmembrane region" description="Helical" evidence="1">
    <location>
        <begin position="428"/>
        <end position="447"/>
    </location>
</feature>
<protein>
    <recommendedName>
        <fullName evidence="4">Transmembrane protein</fullName>
    </recommendedName>
</protein>
<comment type="caution">
    <text evidence="2">The sequence shown here is derived from an EMBL/GenBank/DDBJ whole genome shotgun (WGS) entry which is preliminary data.</text>
</comment>
<feature type="transmembrane region" description="Helical" evidence="1">
    <location>
        <begin position="467"/>
        <end position="490"/>
    </location>
</feature>
<evidence type="ECO:0008006" key="4">
    <source>
        <dbReference type="Google" id="ProtNLM"/>
    </source>
</evidence>